<keyword evidence="2" id="KW-1185">Reference proteome</keyword>
<dbReference type="Proteomes" id="UP000287394">
    <property type="component" value="Chromosome"/>
</dbReference>
<evidence type="ECO:0000313" key="2">
    <source>
        <dbReference type="Proteomes" id="UP000287394"/>
    </source>
</evidence>
<protein>
    <submittedName>
        <fullName evidence="1">Uncharacterized protein</fullName>
    </submittedName>
</protein>
<evidence type="ECO:0000313" key="1">
    <source>
        <dbReference type="EMBL" id="BDI28284.1"/>
    </source>
</evidence>
<gene>
    <name evidence="1" type="ORF">CCAX7_003350</name>
</gene>
<sequence length="130" mass="15375">MFGYIRKIKKRKQIWFYLTGLRDLLKQDHLTSQYYTPEQVLETLAKIKRPTILPEYALAIWCNSEEFQRYYANIGQLSEYWTVRGEIADMYCQGNAQFDQRFLTVYKREGGGGGSSESENLKWGSGIWYM</sequence>
<dbReference type="Pfam" id="PF20196">
    <property type="entry name" value="DUF6559"/>
    <property type="match status" value="1"/>
</dbReference>
<dbReference type="InterPro" id="IPR046689">
    <property type="entry name" value="DUF6559"/>
</dbReference>
<reference evidence="1 2" key="1">
    <citation type="journal article" date="2019" name="Int. J. Syst. Evol. Microbiol.">
        <title>Capsulimonas corticalis gen. nov., sp. nov., an aerobic capsulated bacterium, of a novel bacterial order, Capsulimonadales ord. nov., of the class Armatimonadia of the phylum Armatimonadetes.</title>
        <authorList>
            <person name="Li J."/>
            <person name="Kudo C."/>
            <person name="Tonouchi A."/>
        </authorList>
    </citation>
    <scope>NUCLEOTIDE SEQUENCE [LARGE SCALE GENOMIC DNA]</scope>
    <source>
        <strain evidence="1 2">AX-7</strain>
    </source>
</reference>
<name>A0A402CS75_9BACT</name>
<dbReference type="EMBL" id="AP025739">
    <property type="protein sequence ID" value="BDI28284.1"/>
    <property type="molecule type" value="Genomic_DNA"/>
</dbReference>
<proteinExistence type="predicted"/>
<dbReference type="KEGG" id="ccot:CCAX7_003350"/>
<organism evidence="1 2">
    <name type="scientific">Capsulimonas corticalis</name>
    <dbReference type="NCBI Taxonomy" id="2219043"/>
    <lineage>
        <taxon>Bacteria</taxon>
        <taxon>Bacillati</taxon>
        <taxon>Armatimonadota</taxon>
        <taxon>Armatimonadia</taxon>
        <taxon>Capsulimonadales</taxon>
        <taxon>Capsulimonadaceae</taxon>
        <taxon>Capsulimonas</taxon>
    </lineage>
</organism>
<accession>A0A402CS75</accession>
<dbReference type="RefSeq" id="WP_119320227.1">
    <property type="nucleotide sequence ID" value="NZ_AP025739.1"/>
</dbReference>
<dbReference type="AlphaFoldDB" id="A0A402CS75"/>